<keyword evidence="2" id="KW-0472">Membrane</keyword>
<dbReference type="Proteomes" id="UP000027195">
    <property type="component" value="Unassembled WGS sequence"/>
</dbReference>
<keyword evidence="2" id="KW-1133">Transmembrane helix</keyword>
<feature type="chain" id="PRO_5001641403" description="Dystroglycan-type cadherin-like domain-containing protein" evidence="3">
    <location>
        <begin position="23"/>
        <end position="623"/>
    </location>
</feature>
<dbReference type="InParanoid" id="A0A067MMK2"/>
<reference evidence="5" key="1">
    <citation type="journal article" date="2014" name="Proc. Natl. Acad. Sci. U.S.A.">
        <title>Extensive sampling of basidiomycete genomes demonstrates inadequacy of the white-rot/brown-rot paradigm for wood decay fungi.</title>
        <authorList>
            <person name="Riley R."/>
            <person name="Salamov A.A."/>
            <person name="Brown D.W."/>
            <person name="Nagy L.G."/>
            <person name="Floudas D."/>
            <person name="Held B.W."/>
            <person name="Levasseur A."/>
            <person name="Lombard V."/>
            <person name="Morin E."/>
            <person name="Otillar R."/>
            <person name="Lindquist E.A."/>
            <person name="Sun H."/>
            <person name="LaButti K.M."/>
            <person name="Schmutz J."/>
            <person name="Jabbour D."/>
            <person name="Luo H."/>
            <person name="Baker S.E."/>
            <person name="Pisabarro A.G."/>
            <person name="Walton J.D."/>
            <person name="Blanchette R.A."/>
            <person name="Henrissat B."/>
            <person name="Martin F."/>
            <person name="Cullen D."/>
            <person name="Hibbett D.S."/>
            <person name="Grigoriev I.V."/>
        </authorList>
    </citation>
    <scope>NUCLEOTIDE SEQUENCE [LARGE SCALE GENOMIC DNA]</scope>
    <source>
        <strain evidence="5">FD-172 SS1</strain>
    </source>
</reference>
<dbReference type="EMBL" id="KL198030">
    <property type="protein sequence ID" value="KDQ15940.1"/>
    <property type="molecule type" value="Genomic_DNA"/>
</dbReference>
<evidence type="ECO:0000256" key="3">
    <source>
        <dbReference type="SAM" id="SignalP"/>
    </source>
</evidence>
<feature type="signal peptide" evidence="3">
    <location>
        <begin position="1"/>
        <end position="22"/>
    </location>
</feature>
<protein>
    <recommendedName>
        <fullName evidence="6">Dystroglycan-type cadherin-like domain-containing protein</fullName>
    </recommendedName>
</protein>
<keyword evidence="3" id="KW-0732">Signal</keyword>
<evidence type="ECO:0008006" key="6">
    <source>
        <dbReference type="Google" id="ProtNLM"/>
    </source>
</evidence>
<evidence type="ECO:0000256" key="2">
    <source>
        <dbReference type="SAM" id="Phobius"/>
    </source>
</evidence>
<feature type="transmembrane region" description="Helical" evidence="2">
    <location>
        <begin position="368"/>
        <end position="391"/>
    </location>
</feature>
<gene>
    <name evidence="4" type="ORF">BOTBODRAFT_173600</name>
</gene>
<dbReference type="AlphaFoldDB" id="A0A067MMK2"/>
<accession>A0A067MMK2</accession>
<evidence type="ECO:0000313" key="4">
    <source>
        <dbReference type="EMBL" id="KDQ15940.1"/>
    </source>
</evidence>
<feature type="region of interest" description="Disordered" evidence="1">
    <location>
        <begin position="498"/>
        <end position="526"/>
    </location>
</feature>
<organism evidence="4 5">
    <name type="scientific">Botryobasidium botryosum (strain FD-172 SS1)</name>
    <dbReference type="NCBI Taxonomy" id="930990"/>
    <lineage>
        <taxon>Eukaryota</taxon>
        <taxon>Fungi</taxon>
        <taxon>Dikarya</taxon>
        <taxon>Basidiomycota</taxon>
        <taxon>Agaricomycotina</taxon>
        <taxon>Agaricomycetes</taxon>
        <taxon>Cantharellales</taxon>
        <taxon>Botryobasidiaceae</taxon>
        <taxon>Botryobasidium</taxon>
    </lineage>
</organism>
<dbReference type="OrthoDB" id="414243at2759"/>
<dbReference type="CDD" id="cd12087">
    <property type="entry name" value="TM_EGFR-like"/>
    <property type="match status" value="1"/>
</dbReference>
<sequence>MPHNAIFLAALGASFSFSFAQAKPTLAVPFAAQINPLNSTAPSADISSARRLPSGGGIRVPSGWSFSIGFQPDTFSSNQTLVYSAHTLQEDYLPDWLHFDPRTLTFTGVAPWSDSQPHTFTVVVTCTEEDDKDHAEDSFVIEIAPQDSVIELPSPKPIDTTARHAINYVLDMKGMIGKDAGHIDDLDASMVVDMDLRNASWLDWNASSLTLSGNTPDTLLDDVPRSILIPVTIRDDDTLQKFALSLELRTHPYPFRAFTLPDTFVDPGAPVLVDISPYIAIPLEYVQVHYEFEPKAAELWLFFNSTSLSFQGQVPNISQITIVTIWANDTRTGLTSSAQWLIVIASSPTTTPFAAPALPSHSGKPHPIVAIVASILGGVAILAIAIVVIFYRRRASKRADAPVALPVQAENAQSLSSFDGPEDEKKAIPTLISQGTLPSLGSASEANPYQSFRIKVVDTGGAASRTHAESASVPALQSVGPHRLGMFSIFDQLDAAAPPPRILTPNSEPRQALPSIETRSSSGSGPHFSVSVPAFARLDPSLETASMTLALHRPRSVNSAYSSLASWETESTWFADRRRRPPSPCWRSPNPTERYEFPSPPRVGARGESRELVGETPPGEREG</sequence>
<dbReference type="Pfam" id="PF05345">
    <property type="entry name" value="He_PIG"/>
    <property type="match status" value="1"/>
</dbReference>
<evidence type="ECO:0000256" key="1">
    <source>
        <dbReference type="SAM" id="MobiDB-lite"/>
    </source>
</evidence>
<evidence type="ECO:0000313" key="5">
    <source>
        <dbReference type="Proteomes" id="UP000027195"/>
    </source>
</evidence>
<dbReference type="SUPFAM" id="SSF49313">
    <property type="entry name" value="Cadherin-like"/>
    <property type="match status" value="1"/>
</dbReference>
<keyword evidence="5" id="KW-1185">Reference proteome</keyword>
<feature type="compositionally biased region" description="Basic and acidic residues" evidence="1">
    <location>
        <begin position="605"/>
        <end position="623"/>
    </location>
</feature>
<dbReference type="Gene3D" id="2.60.40.10">
    <property type="entry name" value="Immunoglobulins"/>
    <property type="match status" value="1"/>
</dbReference>
<dbReference type="InterPro" id="IPR015919">
    <property type="entry name" value="Cadherin-like_sf"/>
</dbReference>
<feature type="region of interest" description="Disordered" evidence="1">
    <location>
        <begin position="573"/>
        <end position="623"/>
    </location>
</feature>
<name>A0A067MMK2_BOTB1</name>
<proteinExistence type="predicted"/>
<dbReference type="STRING" id="930990.A0A067MMK2"/>
<keyword evidence="2" id="KW-0812">Transmembrane</keyword>
<dbReference type="InterPro" id="IPR013783">
    <property type="entry name" value="Ig-like_fold"/>
</dbReference>
<dbReference type="HOGENOM" id="CLU_438691_0_0_1"/>
<dbReference type="GO" id="GO:0005509">
    <property type="term" value="F:calcium ion binding"/>
    <property type="evidence" value="ECO:0007669"/>
    <property type="project" value="InterPro"/>
</dbReference>
<dbReference type="GO" id="GO:0016020">
    <property type="term" value="C:membrane"/>
    <property type="evidence" value="ECO:0007669"/>
    <property type="project" value="InterPro"/>
</dbReference>